<evidence type="ECO:0000313" key="15">
    <source>
        <dbReference type="Proteomes" id="UP000441208"/>
    </source>
</evidence>
<dbReference type="EMBL" id="QXGB01000067">
    <property type="protein sequence ID" value="KAE9233086.1"/>
    <property type="molecule type" value="Genomic_DNA"/>
</dbReference>
<accession>A0A6A3T0G7</accession>
<evidence type="ECO:0000313" key="13">
    <source>
        <dbReference type="Proteomes" id="UP000440367"/>
    </source>
</evidence>
<dbReference type="EMBL" id="QXGD01001638">
    <property type="protein sequence ID" value="KAE9201917.1"/>
    <property type="molecule type" value="Genomic_DNA"/>
</dbReference>
<dbReference type="Proteomes" id="UP000488956">
    <property type="component" value="Unassembled WGS sequence"/>
</dbReference>
<dbReference type="EMBL" id="QXGA01002598">
    <property type="protein sequence ID" value="KAE9094883.1"/>
    <property type="molecule type" value="Genomic_DNA"/>
</dbReference>
<evidence type="ECO:0000313" key="8">
    <source>
        <dbReference type="EMBL" id="KAE9315699.1"/>
    </source>
</evidence>
<gene>
    <name evidence="8" type="ORF">PF001_g7667</name>
    <name evidence="6" type="ORF">PF002_g21395</name>
    <name evidence="7" type="ORF">PF005_g2463</name>
    <name evidence="3" type="ORF">PF006_g24123</name>
    <name evidence="5" type="ORF">PF007_g6808</name>
    <name evidence="9" type="ORF">PF008_g7819</name>
    <name evidence="1" type="ORF">PF009_g7501</name>
    <name evidence="4" type="ORF">PF010_g7811</name>
    <name evidence="2" type="ORF">PF011_g2020</name>
</gene>
<reference evidence="10 11" key="1">
    <citation type="submission" date="2018-08" db="EMBL/GenBank/DDBJ databases">
        <title>Genomic investigation of the strawberry pathogen Phytophthora fragariae indicates pathogenicity is determined by transcriptional variation in three key races.</title>
        <authorList>
            <person name="Adams T.M."/>
            <person name="Armitage A.D."/>
            <person name="Sobczyk M.K."/>
            <person name="Bates H.J."/>
            <person name="Dunwell J.M."/>
            <person name="Nellist C.F."/>
            <person name="Harrison R.J."/>
        </authorList>
    </citation>
    <scope>NUCLEOTIDE SEQUENCE [LARGE SCALE GENOMIC DNA]</scope>
    <source>
        <strain evidence="8 12">A4</strain>
        <strain evidence="6 13">BC-1</strain>
        <strain evidence="7 11">NOV-27</strain>
        <strain evidence="3 14">NOV-5</strain>
        <strain evidence="5 15">NOV-71</strain>
        <strain evidence="9 17">NOV-77</strain>
        <strain evidence="1 10">NOV-9</strain>
        <strain evidence="4 18">ONT-3</strain>
        <strain evidence="2 16">SCRP245</strain>
    </source>
</reference>
<dbReference type="EMBL" id="QXFY01000340">
    <property type="protein sequence ID" value="KAE9347390.1"/>
    <property type="molecule type" value="Genomic_DNA"/>
</dbReference>
<evidence type="ECO:0000313" key="17">
    <source>
        <dbReference type="Proteomes" id="UP000486351"/>
    </source>
</evidence>
<dbReference type="Proteomes" id="UP000429523">
    <property type="component" value="Unassembled WGS sequence"/>
</dbReference>
<dbReference type="Proteomes" id="UP000441208">
    <property type="component" value="Unassembled WGS sequence"/>
</dbReference>
<evidence type="ECO:0000313" key="12">
    <source>
        <dbReference type="Proteomes" id="UP000437068"/>
    </source>
</evidence>
<evidence type="ECO:0000313" key="16">
    <source>
        <dbReference type="Proteomes" id="UP000460718"/>
    </source>
</evidence>
<dbReference type="OrthoDB" id="123517at2759"/>
<evidence type="ECO:0000313" key="3">
    <source>
        <dbReference type="EMBL" id="KAE9094883.1"/>
    </source>
</evidence>
<comment type="caution">
    <text evidence="5">The sequence shown here is derived from an EMBL/GenBank/DDBJ whole genome shotgun (WGS) entry which is preliminary data.</text>
</comment>
<evidence type="ECO:0000313" key="18">
    <source>
        <dbReference type="Proteomes" id="UP000488956"/>
    </source>
</evidence>
<evidence type="ECO:0000313" key="10">
    <source>
        <dbReference type="Proteomes" id="UP000429523"/>
    </source>
</evidence>
<dbReference type="EMBL" id="QXGF01000290">
    <property type="protein sequence ID" value="KAE8942763.1"/>
    <property type="molecule type" value="Genomic_DNA"/>
</dbReference>
<evidence type="ECO:0000313" key="6">
    <source>
        <dbReference type="EMBL" id="KAE9201917.1"/>
    </source>
</evidence>
<dbReference type="Proteomes" id="UP000440367">
    <property type="component" value="Unassembled WGS sequence"/>
</dbReference>
<dbReference type="SUPFAM" id="SSF52540">
    <property type="entry name" value="P-loop containing nucleoside triphosphate hydrolases"/>
    <property type="match status" value="1"/>
</dbReference>
<dbReference type="Proteomes" id="UP000437068">
    <property type="component" value="Unassembled WGS sequence"/>
</dbReference>
<dbReference type="EMBL" id="QXFW01000059">
    <property type="protein sequence ID" value="KAE9027499.1"/>
    <property type="molecule type" value="Genomic_DNA"/>
</dbReference>
<evidence type="ECO:0000313" key="11">
    <source>
        <dbReference type="Proteomes" id="UP000433483"/>
    </source>
</evidence>
<dbReference type="Proteomes" id="UP000460718">
    <property type="component" value="Unassembled WGS sequence"/>
</dbReference>
<evidence type="ECO:0000313" key="4">
    <source>
        <dbReference type="EMBL" id="KAE9119584.1"/>
    </source>
</evidence>
<sequence length="303" mass="33783">MARKVWFQLVDAATRGEFAGTQTASVLSDGTDDIEDLRDKIHTAYDHTKPPGRNLLAHLAPNQLKIYANREVYNEMNSQPLDEDSLIGARGASKKDALIVVVPQRQRSDAGLVDTSLTYADGINPTSIHFSREPILTRMAEWMTGEEGKNHFLLLNSPAASGKTSLLNLFQYKNPGLNARYVSFKRAMSPWEILRLHGLDVVHEHCDYENVIFMIDDAQFQYGDAVFWAAIVKDIPLMVGPGVRFIISTTHVISTQGQSSPAVFKQLETISREDLLLSDKQSLLLLSSETPLGLSTNMQNFYS</sequence>
<dbReference type="EMBL" id="QXGE01000332">
    <property type="protein sequence ID" value="KAE9315699.1"/>
    <property type="molecule type" value="Genomic_DNA"/>
</dbReference>
<name>A0A6A3T0G7_9STRA</name>
<dbReference type="Proteomes" id="UP000433483">
    <property type="component" value="Unassembled WGS sequence"/>
</dbReference>
<evidence type="ECO:0000313" key="2">
    <source>
        <dbReference type="EMBL" id="KAE9027499.1"/>
    </source>
</evidence>
<protein>
    <submittedName>
        <fullName evidence="5">Uncharacterized protein</fullName>
    </submittedName>
</protein>
<organism evidence="5 15">
    <name type="scientific">Phytophthora fragariae</name>
    <dbReference type="NCBI Taxonomy" id="53985"/>
    <lineage>
        <taxon>Eukaryota</taxon>
        <taxon>Sar</taxon>
        <taxon>Stramenopiles</taxon>
        <taxon>Oomycota</taxon>
        <taxon>Peronosporomycetes</taxon>
        <taxon>Peronosporales</taxon>
        <taxon>Peronosporaceae</taxon>
        <taxon>Phytophthora</taxon>
    </lineage>
</organism>
<evidence type="ECO:0000313" key="14">
    <source>
        <dbReference type="Proteomes" id="UP000440732"/>
    </source>
</evidence>
<evidence type="ECO:0000313" key="1">
    <source>
        <dbReference type="EMBL" id="KAE8942763.1"/>
    </source>
</evidence>
<dbReference type="EMBL" id="QXFX01000340">
    <property type="protein sequence ID" value="KAE9119584.1"/>
    <property type="molecule type" value="Genomic_DNA"/>
</dbReference>
<proteinExistence type="predicted"/>
<dbReference type="EMBL" id="QXFZ01000261">
    <property type="protein sequence ID" value="KAE9124184.1"/>
    <property type="molecule type" value="Genomic_DNA"/>
</dbReference>
<evidence type="ECO:0000313" key="7">
    <source>
        <dbReference type="EMBL" id="KAE9233086.1"/>
    </source>
</evidence>
<dbReference type="Proteomes" id="UP000486351">
    <property type="component" value="Unassembled WGS sequence"/>
</dbReference>
<dbReference type="InterPro" id="IPR027417">
    <property type="entry name" value="P-loop_NTPase"/>
</dbReference>
<dbReference type="Proteomes" id="UP000440732">
    <property type="component" value="Unassembled WGS sequence"/>
</dbReference>
<evidence type="ECO:0000313" key="5">
    <source>
        <dbReference type="EMBL" id="KAE9124184.1"/>
    </source>
</evidence>
<dbReference type="AlphaFoldDB" id="A0A6A3T0G7"/>
<keyword evidence="11" id="KW-1185">Reference proteome</keyword>
<evidence type="ECO:0000313" key="9">
    <source>
        <dbReference type="EMBL" id="KAE9347390.1"/>
    </source>
</evidence>